<dbReference type="Proteomes" id="UP000185221">
    <property type="component" value="Unassembled WGS sequence"/>
</dbReference>
<sequence>MATKKSPWPVFQFEECKETITLVHLWTQIVGKVRLKKTPWQNHSWHVSLYVDHQGLTTGNIPYEHGLFEIMFDFIHHELKIKTSSGTRDRFSLGGQTVSSFYELLMEKLKFLGIEVKIHDMPNEIAGAIPFSKNSQRIPYQANQAQNFWKILVQTQNVFLKFRSKFTGKQSPIHFFWGSFDLAYTRFSGRKAPTFQGEMPNMPLEVMQEAYSHEVCSFGFWPGGNAYPTPVYYAYIYPNSPDFQNQQIQPSTAYWNESMGEFMLNYEDVRTSANPAETLLSFLQSSYEAACKVADWDRENLDCDFSHLEKKS</sequence>
<dbReference type="AlphaFoldDB" id="A0A1N6E8E0"/>
<dbReference type="EMBL" id="FSRC01000001">
    <property type="protein sequence ID" value="SIN79315.1"/>
    <property type="molecule type" value="Genomic_DNA"/>
</dbReference>
<protein>
    <recommendedName>
        <fullName evidence="3">Ava_C0101 and related proteins</fullName>
    </recommendedName>
</protein>
<organism evidence="1 2">
    <name type="scientific">Algoriphagus halophilus</name>
    <dbReference type="NCBI Taxonomy" id="226505"/>
    <lineage>
        <taxon>Bacteria</taxon>
        <taxon>Pseudomonadati</taxon>
        <taxon>Bacteroidota</taxon>
        <taxon>Cytophagia</taxon>
        <taxon>Cytophagales</taxon>
        <taxon>Cyclobacteriaceae</taxon>
        <taxon>Algoriphagus</taxon>
    </lineage>
</organism>
<dbReference type="OrthoDB" id="9800945at2"/>
<dbReference type="Pfam" id="PF19459">
    <property type="entry name" value="DUF5996"/>
    <property type="match status" value="1"/>
</dbReference>
<accession>A0A1N6E8E0</accession>
<evidence type="ECO:0000313" key="1">
    <source>
        <dbReference type="EMBL" id="SIN79315.1"/>
    </source>
</evidence>
<gene>
    <name evidence="1" type="ORF">SAMN05444394_1842</name>
</gene>
<reference evidence="2" key="1">
    <citation type="submission" date="2016-11" db="EMBL/GenBank/DDBJ databases">
        <authorList>
            <person name="Varghese N."/>
            <person name="Submissions S."/>
        </authorList>
    </citation>
    <scope>NUCLEOTIDE SEQUENCE [LARGE SCALE GENOMIC DNA]</scope>
    <source>
        <strain evidence="2">DSM 15292</strain>
    </source>
</reference>
<keyword evidence="2" id="KW-1185">Reference proteome</keyword>
<name>A0A1N6E8E0_9BACT</name>
<dbReference type="InterPro" id="IPR046038">
    <property type="entry name" value="DUF5996"/>
</dbReference>
<dbReference type="RefSeq" id="WP_074224532.1">
    <property type="nucleotide sequence ID" value="NZ_FSRC01000001.1"/>
</dbReference>
<dbReference type="STRING" id="226505.SAMN05444394_1842"/>
<proteinExistence type="predicted"/>
<evidence type="ECO:0008006" key="3">
    <source>
        <dbReference type="Google" id="ProtNLM"/>
    </source>
</evidence>
<evidence type="ECO:0000313" key="2">
    <source>
        <dbReference type="Proteomes" id="UP000185221"/>
    </source>
</evidence>